<evidence type="ECO:0000256" key="1">
    <source>
        <dbReference type="ARBA" id="ARBA00004141"/>
    </source>
</evidence>
<comment type="similarity">
    <text evidence="8">Belongs to the G-protein coupled receptor 1 family.</text>
</comment>
<dbReference type="PROSITE" id="PS50262">
    <property type="entry name" value="G_PROTEIN_RECEP_F1_2"/>
    <property type="match status" value="1"/>
</dbReference>
<keyword evidence="7 8" id="KW-0807">Transducer</keyword>
<keyword evidence="4 8" id="KW-0297">G-protein coupled receptor</keyword>
<keyword evidence="6 8" id="KW-0675">Receptor</keyword>
<gene>
    <name evidence="12" type="ORF">HOLleu_39740</name>
</gene>
<evidence type="ECO:0000256" key="6">
    <source>
        <dbReference type="ARBA" id="ARBA00023170"/>
    </source>
</evidence>
<evidence type="ECO:0000256" key="4">
    <source>
        <dbReference type="ARBA" id="ARBA00023040"/>
    </source>
</evidence>
<evidence type="ECO:0000256" key="7">
    <source>
        <dbReference type="ARBA" id="ARBA00023224"/>
    </source>
</evidence>
<dbReference type="Pfam" id="PF00001">
    <property type="entry name" value="7tm_1"/>
    <property type="match status" value="1"/>
</dbReference>
<keyword evidence="3 10" id="KW-1133">Transmembrane helix</keyword>
<feature type="transmembrane region" description="Helical" evidence="10">
    <location>
        <begin position="166"/>
        <end position="189"/>
    </location>
</feature>
<dbReference type="SUPFAM" id="SSF81321">
    <property type="entry name" value="Family A G protein-coupled receptor-like"/>
    <property type="match status" value="1"/>
</dbReference>
<dbReference type="OrthoDB" id="5962705at2759"/>
<comment type="caution">
    <text evidence="12">The sequence shown here is derived from an EMBL/GenBank/DDBJ whole genome shotgun (WGS) entry which is preliminary data.</text>
</comment>
<keyword evidence="13" id="KW-1185">Reference proteome</keyword>
<feature type="transmembrane region" description="Helical" evidence="10">
    <location>
        <begin position="209"/>
        <end position="230"/>
    </location>
</feature>
<proteinExistence type="inferred from homology"/>
<evidence type="ECO:0000256" key="9">
    <source>
        <dbReference type="SAM" id="MobiDB-lite"/>
    </source>
</evidence>
<dbReference type="EMBL" id="JAIZAY010000022">
    <property type="protein sequence ID" value="KAJ8020212.1"/>
    <property type="molecule type" value="Genomic_DNA"/>
</dbReference>
<dbReference type="SMART" id="SM01381">
    <property type="entry name" value="7TM_GPCR_Srsx"/>
    <property type="match status" value="1"/>
</dbReference>
<feature type="transmembrane region" description="Helical" evidence="10">
    <location>
        <begin position="328"/>
        <end position="347"/>
    </location>
</feature>
<evidence type="ECO:0000256" key="5">
    <source>
        <dbReference type="ARBA" id="ARBA00023136"/>
    </source>
</evidence>
<dbReference type="InterPro" id="IPR000276">
    <property type="entry name" value="GPCR_Rhodpsn"/>
</dbReference>
<feature type="transmembrane region" description="Helical" evidence="10">
    <location>
        <begin position="255"/>
        <end position="279"/>
    </location>
</feature>
<organism evidence="12 13">
    <name type="scientific">Holothuria leucospilota</name>
    <name type="common">Black long sea cucumber</name>
    <name type="synonym">Mertensiothuria leucospilota</name>
    <dbReference type="NCBI Taxonomy" id="206669"/>
    <lineage>
        <taxon>Eukaryota</taxon>
        <taxon>Metazoa</taxon>
        <taxon>Echinodermata</taxon>
        <taxon>Eleutherozoa</taxon>
        <taxon>Echinozoa</taxon>
        <taxon>Holothuroidea</taxon>
        <taxon>Aspidochirotacea</taxon>
        <taxon>Aspidochirotida</taxon>
        <taxon>Holothuriidae</taxon>
        <taxon>Holothuria</taxon>
    </lineage>
</organism>
<evidence type="ECO:0000256" key="2">
    <source>
        <dbReference type="ARBA" id="ARBA00022692"/>
    </source>
</evidence>
<protein>
    <submittedName>
        <fullName evidence="12">Pyrokinin-1 receptor</fullName>
    </submittedName>
</protein>
<feature type="domain" description="G-protein coupled receptors family 1 profile" evidence="11">
    <location>
        <begin position="106"/>
        <end position="387"/>
    </location>
</feature>
<dbReference type="GO" id="GO:0005886">
    <property type="term" value="C:plasma membrane"/>
    <property type="evidence" value="ECO:0007669"/>
    <property type="project" value="TreeGrafter"/>
</dbReference>
<keyword evidence="2 8" id="KW-0812">Transmembrane</keyword>
<dbReference type="PANTHER" id="PTHR24243:SF208">
    <property type="entry name" value="PYROKININ-1 RECEPTOR"/>
    <property type="match status" value="1"/>
</dbReference>
<evidence type="ECO:0000256" key="3">
    <source>
        <dbReference type="ARBA" id="ARBA00022989"/>
    </source>
</evidence>
<dbReference type="Proteomes" id="UP001152320">
    <property type="component" value="Chromosome 22"/>
</dbReference>
<evidence type="ECO:0000256" key="10">
    <source>
        <dbReference type="SAM" id="Phobius"/>
    </source>
</evidence>
<sequence length="436" mass="49859">MSYSDCNSTVYDQQADSHIDDTCSIKNESFETICHIASEGMICPGFYEIIVNACIHLCFVCPDVLTEMGTTSRLELLLPAMGYPAQNSGLFFSVIIALLCLFGSAANIITIIVILRNKVLQATSNYLLSLAISDLIMLMMTVPVEIKFQLKFWPWDFGQFLCRLHPYLKEACLYTTALHIVAFTIERYIVICHPMRARTLLSKSRASKIICLIWLCSFILAMPVFLVYSVQFYCPGIPESQLCFPLFEYDNYLSIFYSVMSIFLFLVPMTLIIVLYSLIGKTLYSKTLTSGRRTSVVRSSKNQTKGKAPSKASKNDAVDKARHQAVKLLALIAVCFFVLWFPFMWIRLNPLFTLNKDNPNERTYHEWFYSISMTLLYLSSCTNPLLYNIMSARFRKAYKRTILCREVRSPQLSDTSMYSKRFTRIDTSVSTNFTAL</sequence>
<dbReference type="PROSITE" id="PS00237">
    <property type="entry name" value="G_PROTEIN_RECEP_F1_1"/>
    <property type="match status" value="1"/>
</dbReference>
<dbReference type="AlphaFoldDB" id="A0A9Q0YCE5"/>
<feature type="transmembrane region" description="Helical" evidence="10">
    <location>
        <begin position="127"/>
        <end position="146"/>
    </location>
</feature>
<feature type="transmembrane region" description="Helical" evidence="10">
    <location>
        <begin position="90"/>
        <end position="115"/>
    </location>
</feature>
<feature type="transmembrane region" description="Helical" evidence="10">
    <location>
        <begin position="367"/>
        <end position="390"/>
    </location>
</feature>
<feature type="region of interest" description="Disordered" evidence="9">
    <location>
        <begin position="295"/>
        <end position="316"/>
    </location>
</feature>
<evidence type="ECO:0000313" key="13">
    <source>
        <dbReference type="Proteomes" id="UP001152320"/>
    </source>
</evidence>
<comment type="subcellular location">
    <subcellularLocation>
        <location evidence="1">Membrane</location>
        <topology evidence="1">Multi-pass membrane protein</topology>
    </subcellularLocation>
</comment>
<evidence type="ECO:0000313" key="12">
    <source>
        <dbReference type="EMBL" id="KAJ8020212.1"/>
    </source>
</evidence>
<dbReference type="GO" id="GO:0004930">
    <property type="term" value="F:G protein-coupled receptor activity"/>
    <property type="evidence" value="ECO:0007669"/>
    <property type="project" value="UniProtKB-KW"/>
</dbReference>
<keyword evidence="5 10" id="KW-0472">Membrane</keyword>
<name>A0A9Q0YCE5_HOLLE</name>
<evidence type="ECO:0000259" key="11">
    <source>
        <dbReference type="PROSITE" id="PS50262"/>
    </source>
</evidence>
<dbReference type="PANTHER" id="PTHR24243">
    <property type="entry name" value="G-PROTEIN COUPLED RECEPTOR"/>
    <property type="match status" value="1"/>
</dbReference>
<evidence type="ECO:0000256" key="8">
    <source>
        <dbReference type="RuleBase" id="RU000688"/>
    </source>
</evidence>
<dbReference type="InterPro" id="IPR017452">
    <property type="entry name" value="GPCR_Rhodpsn_7TM"/>
</dbReference>
<reference evidence="12" key="1">
    <citation type="submission" date="2021-10" db="EMBL/GenBank/DDBJ databases">
        <title>Tropical sea cucumber genome reveals ecological adaptation and Cuvierian tubules defense mechanism.</title>
        <authorList>
            <person name="Chen T."/>
        </authorList>
    </citation>
    <scope>NUCLEOTIDE SEQUENCE</scope>
    <source>
        <strain evidence="12">Nanhai2018</strain>
        <tissue evidence="12">Muscle</tissue>
    </source>
</reference>
<accession>A0A9Q0YCE5</accession>
<dbReference type="PRINTS" id="PR00237">
    <property type="entry name" value="GPCRRHODOPSN"/>
</dbReference>
<dbReference type="Gene3D" id="1.20.1070.10">
    <property type="entry name" value="Rhodopsin 7-helix transmembrane proteins"/>
    <property type="match status" value="1"/>
</dbReference>